<sequence length="172" mass="18964">MGLSDRQAITDTDVPRSGQDAAEHAGDAKPDSSSESHSYWYPVRGLRCLPPLVAPKTVPWEVNLSAINLRRLIAGFLPDDGDDRWVMYAEDPHPPEGDITVRIFKVLGRVCWVLHLKRGGSDGGDGGDGGKIYALTWDQDLHGMQYPEEEAKREAIKFARMLTDCDFGGLQG</sequence>
<dbReference type="Proteomes" id="UP000006039">
    <property type="component" value="Unassembled WGS sequence"/>
</dbReference>
<accession>J3NY55</accession>
<dbReference type="GeneID" id="20346667"/>
<reference evidence="3" key="5">
    <citation type="submission" date="2018-04" db="UniProtKB">
        <authorList>
            <consortium name="EnsemblFungi"/>
        </authorList>
    </citation>
    <scope>IDENTIFICATION</scope>
    <source>
        <strain evidence="3">R3-111a-1</strain>
    </source>
</reference>
<reference evidence="3" key="4">
    <citation type="journal article" date="2015" name="G3 (Bethesda)">
        <title>Genome sequences of three phytopathogenic species of the Magnaporthaceae family of fungi.</title>
        <authorList>
            <person name="Okagaki L.H."/>
            <person name="Nunes C.C."/>
            <person name="Sailsbery J."/>
            <person name="Clay B."/>
            <person name="Brown D."/>
            <person name="John T."/>
            <person name="Oh Y."/>
            <person name="Young N."/>
            <person name="Fitzgerald M."/>
            <person name="Haas B.J."/>
            <person name="Zeng Q."/>
            <person name="Young S."/>
            <person name="Adiconis X."/>
            <person name="Fan L."/>
            <person name="Levin J.Z."/>
            <person name="Mitchell T.K."/>
            <person name="Okubara P.A."/>
            <person name="Farman M.L."/>
            <person name="Kohn L.M."/>
            <person name="Birren B."/>
            <person name="Ma L.-J."/>
            <person name="Dean R.A."/>
        </authorList>
    </citation>
    <scope>NUCLEOTIDE SEQUENCE</scope>
    <source>
        <strain evidence="3">R3-111a-1</strain>
    </source>
</reference>
<dbReference type="eggNOG" id="ENOG502T3MJ">
    <property type="taxonomic scope" value="Eukaryota"/>
</dbReference>
<dbReference type="OrthoDB" id="4521980at2759"/>
<dbReference type="AlphaFoldDB" id="J3NY55"/>
<reference evidence="4" key="1">
    <citation type="submission" date="2010-07" db="EMBL/GenBank/DDBJ databases">
        <title>The genome sequence of Gaeumannomyces graminis var. tritici strain R3-111a-1.</title>
        <authorList>
            <consortium name="The Broad Institute Genome Sequencing Platform"/>
            <person name="Ma L.-J."/>
            <person name="Dead R."/>
            <person name="Young S."/>
            <person name="Zeng Q."/>
            <person name="Koehrsen M."/>
            <person name="Alvarado L."/>
            <person name="Berlin A."/>
            <person name="Chapman S.B."/>
            <person name="Chen Z."/>
            <person name="Freedman E."/>
            <person name="Gellesch M."/>
            <person name="Goldberg J."/>
            <person name="Griggs A."/>
            <person name="Gujja S."/>
            <person name="Heilman E.R."/>
            <person name="Heiman D."/>
            <person name="Hepburn T."/>
            <person name="Howarth C."/>
            <person name="Jen D."/>
            <person name="Larson L."/>
            <person name="Mehta T."/>
            <person name="Neiman D."/>
            <person name="Pearson M."/>
            <person name="Roberts A."/>
            <person name="Saif S."/>
            <person name="Shea T."/>
            <person name="Shenoy N."/>
            <person name="Sisk P."/>
            <person name="Stolte C."/>
            <person name="Sykes S."/>
            <person name="Walk T."/>
            <person name="White J."/>
            <person name="Yandava C."/>
            <person name="Haas B."/>
            <person name="Nusbaum C."/>
            <person name="Birren B."/>
        </authorList>
    </citation>
    <scope>NUCLEOTIDE SEQUENCE [LARGE SCALE GENOMIC DNA]</scope>
    <source>
        <strain evidence="4">R3-111a-1</strain>
    </source>
</reference>
<dbReference type="HOGENOM" id="CLU_1555346_0_0_1"/>
<reference evidence="2" key="2">
    <citation type="submission" date="2010-07" db="EMBL/GenBank/DDBJ databases">
        <authorList>
            <consortium name="The Broad Institute Genome Sequencing Platform"/>
            <consortium name="Broad Institute Genome Sequencing Center for Infectious Disease"/>
            <person name="Ma L.-J."/>
            <person name="Dead R."/>
            <person name="Young S."/>
            <person name="Zeng Q."/>
            <person name="Koehrsen M."/>
            <person name="Alvarado L."/>
            <person name="Berlin A."/>
            <person name="Chapman S.B."/>
            <person name="Chen Z."/>
            <person name="Freedman E."/>
            <person name="Gellesch M."/>
            <person name="Goldberg J."/>
            <person name="Griggs A."/>
            <person name="Gujja S."/>
            <person name="Heilman E.R."/>
            <person name="Heiman D."/>
            <person name="Hepburn T."/>
            <person name="Howarth C."/>
            <person name="Jen D."/>
            <person name="Larson L."/>
            <person name="Mehta T."/>
            <person name="Neiman D."/>
            <person name="Pearson M."/>
            <person name="Roberts A."/>
            <person name="Saif S."/>
            <person name="Shea T."/>
            <person name="Shenoy N."/>
            <person name="Sisk P."/>
            <person name="Stolte C."/>
            <person name="Sykes S."/>
            <person name="Walk T."/>
            <person name="White J."/>
            <person name="Yandava C."/>
            <person name="Haas B."/>
            <person name="Nusbaum C."/>
            <person name="Birren B."/>
        </authorList>
    </citation>
    <scope>NUCLEOTIDE SEQUENCE</scope>
    <source>
        <strain evidence="2">R3-111a-1</strain>
    </source>
</reference>
<evidence type="ECO:0000256" key="1">
    <source>
        <dbReference type="SAM" id="MobiDB-lite"/>
    </source>
</evidence>
<feature type="region of interest" description="Disordered" evidence="1">
    <location>
        <begin position="1"/>
        <end position="35"/>
    </location>
</feature>
<organism evidence="2">
    <name type="scientific">Gaeumannomyces tritici (strain R3-111a-1)</name>
    <name type="common">Wheat and barley take-all root rot fungus</name>
    <name type="synonym">Gaeumannomyces graminis var. tritici</name>
    <dbReference type="NCBI Taxonomy" id="644352"/>
    <lineage>
        <taxon>Eukaryota</taxon>
        <taxon>Fungi</taxon>
        <taxon>Dikarya</taxon>
        <taxon>Ascomycota</taxon>
        <taxon>Pezizomycotina</taxon>
        <taxon>Sordariomycetes</taxon>
        <taxon>Sordariomycetidae</taxon>
        <taxon>Magnaporthales</taxon>
        <taxon>Magnaporthaceae</taxon>
        <taxon>Gaeumannomyces</taxon>
    </lineage>
</organism>
<evidence type="ECO:0000313" key="3">
    <source>
        <dbReference type="EnsemblFungi" id="EJT76288"/>
    </source>
</evidence>
<dbReference type="EMBL" id="GL385397">
    <property type="protein sequence ID" value="EJT76288.1"/>
    <property type="molecule type" value="Genomic_DNA"/>
</dbReference>
<proteinExistence type="predicted"/>
<dbReference type="VEuPathDB" id="FungiDB:GGTG_06209"/>
<keyword evidence="4" id="KW-1185">Reference proteome</keyword>
<evidence type="ECO:0000313" key="4">
    <source>
        <dbReference type="Proteomes" id="UP000006039"/>
    </source>
</evidence>
<reference evidence="2" key="3">
    <citation type="submission" date="2010-09" db="EMBL/GenBank/DDBJ databases">
        <title>Annotation of Gaeumannomyces graminis var. tritici R3-111a-1.</title>
        <authorList>
            <consortium name="The Broad Institute Genome Sequencing Platform"/>
            <person name="Ma L.-J."/>
            <person name="Dead R."/>
            <person name="Young S.K."/>
            <person name="Zeng Q."/>
            <person name="Gargeya S."/>
            <person name="Fitzgerald M."/>
            <person name="Haas B."/>
            <person name="Abouelleil A."/>
            <person name="Alvarado L."/>
            <person name="Arachchi H.M."/>
            <person name="Berlin A."/>
            <person name="Brown A."/>
            <person name="Chapman S.B."/>
            <person name="Chen Z."/>
            <person name="Dunbar C."/>
            <person name="Freedman E."/>
            <person name="Gearin G."/>
            <person name="Gellesch M."/>
            <person name="Goldberg J."/>
            <person name="Griggs A."/>
            <person name="Gujja S."/>
            <person name="Heiman D."/>
            <person name="Howarth C."/>
            <person name="Larson L."/>
            <person name="Lui A."/>
            <person name="MacDonald P.J.P."/>
            <person name="Mehta T."/>
            <person name="Montmayeur A."/>
            <person name="Murphy C."/>
            <person name="Neiman D."/>
            <person name="Pearson M."/>
            <person name="Priest M."/>
            <person name="Roberts A."/>
            <person name="Saif S."/>
            <person name="Shea T."/>
            <person name="Shenoy N."/>
            <person name="Sisk P."/>
            <person name="Stolte C."/>
            <person name="Sykes S."/>
            <person name="Yandava C."/>
            <person name="Wortman J."/>
            <person name="Nusbaum C."/>
            <person name="Birren B."/>
        </authorList>
    </citation>
    <scope>NUCLEOTIDE SEQUENCE</scope>
    <source>
        <strain evidence="2">R3-111a-1</strain>
    </source>
</reference>
<dbReference type="EnsemblFungi" id="EJT76288">
    <property type="protein sequence ID" value="EJT76288"/>
    <property type="gene ID" value="GGTG_06209"/>
</dbReference>
<name>J3NY55_GAET3</name>
<protein>
    <submittedName>
        <fullName evidence="2 3">Uncharacterized protein</fullName>
    </submittedName>
</protein>
<dbReference type="RefSeq" id="XP_009222288.1">
    <property type="nucleotide sequence ID" value="XM_009224024.1"/>
</dbReference>
<gene>
    <name evidence="3" type="primary">20346667</name>
    <name evidence="2" type="ORF">GGTG_06209</name>
</gene>
<evidence type="ECO:0000313" key="2">
    <source>
        <dbReference type="EMBL" id="EJT76288.1"/>
    </source>
</evidence>
<feature type="compositionally biased region" description="Basic and acidic residues" evidence="1">
    <location>
        <begin position="21"/>
        <end position="34"/>
    </location>
</feature>